<dbReference type="InterPro" id="IPR002104">
    <property type="entry name" value="Integrase_catalytic"/>
</dbReference>
<feature type="domain" description="Tyr recombinase" evidence="5">
    <location>
        <begin position="102"/>
        <end position="279"/>
    </location>
</feature>
<dbReference type="Pfam" id="PF00589">
    <property type="entry name" value="Phage_integrase"/>
    <property type="match status" value="1"/>
</dbReference>
<dbReference type="GO" id="GO:0003677">
    <property type="term" value="F:DNA binding"/>
    <property type="evidence" value="ECO:0007669"/>
    <property type="project" value="UniProtKB-UniRule"/>
</dbReference>
<keyword evidence="2 4" id="KW-0238">DNA-binding</keyword>
<dbReference type="Gene3D" id="1.10.150.130">
    <property type="match status" value="1"/>
</dbReference>
<organism evidence="7 8">
    <name type="scientific">Bacillus spizizenii</name>
    <name type="common">Bacillus subtilis subsp. spizizenii</name>
    <dbReference type="NCBI Taxonomy" id="96241"/>
    <lineage>
        <taxon>Bacteria</taxon>
        <taxon>Bacillati</taxon>
        <taxon>Bacillota</taxon>
        <taxon>Bacilli</taxon>
        <taxon>Bacillales</taxon>
        <taxon>Bacillaceae</taxon>
        <taxon>Bacillus</taxon>
    </lineage>
</organism>
<reference evidence="7" key="1">
    <citation type="submission" date="2022-02" db="EMBL/GenBank/DDBJ databases">
        <title>Crop Bioprotection Bacillus Genome Sequencing.</title>
        <authorList>
            <person name="Dunlap C."/>
        </authorList>
    </citation>
    <scope>NUCLEOTIDE SEQUENCE</scope>
    <source>
        <strain evidence="7">M18B4</strain>
    </source>
</reference>
<dbReference type="AlphaFoldDB" id="A0A9Q4DLJ7"/>
<dbReference type="SUPFAM" id="SSF56349">
    <property type="entry name" value="DNA breaking-rejoining enzymes"/>
    <property type="match status" value="1"/>
</dbReference>
<keyword evidence="3" id="KW-0233">DNA recombination</keyword>
<evidence type="ECO:0000259" key="6">
    <source>
        <dbReference type="PROSITE" id="PS51900"/>
    </source>
</evidence>
<dbReference type="GO" id="GO:0006310">
    <property type="term" value="P:DNA recombination"/>
    <property type="evidence" value="ECO:0007669"/>
    <property type="project" value="UniProtKB-KW"/>
</dbReference>
<dbReference type="InterPro" id="IPR010998">
    <property type="entry name" value="Integrase_recombinase_N"/>
</dbReference>
<dbReference type="InterPro" id="IPR013762">
    <property type="entry name" value="Integrase-like_cat_sf"/>
</dbReference>
<keyword evidence="1" id="KW-0229">DNA integration</keyword>
<comment type="caution">
    <text evidence="7">The sequence shown here is derived from an EMBL/GenBank/DDBJ whole genome shotgun (WGS) entry which is preliminary data.</text>
</comment>
<dbReference type="PANTHER" id="PTHR30349:SF81">
    <property type="entry name" value="TYROSINE RECOMBINASE XERC"/>
    <property type="match status" value="1"/>
</dbReference>
<dbReference type="InterPro" id="IPR004107">
    <property type="entry name" value="Integrase_SAM-like_N"/>
</dbReference>
<dbReference type="InterPro" id="IPR050090">
    <property type="entry name" value="Tyrosine_recombinase_XerCD"/>
</dbReference>
<dbReference type="PROSITE" id="PS51898">
    <property type="entry name" value="TYR_RECOMBINASE"/>
    <property type="match status" value="1"/>
</dbReference>
<dbReference type="InterPro" id="IPR044068">
    <property type="entry name" value="CB"/>
</dbReference>
<dbReference type="InterPro" id="IPR011010">
    <property type="entry name" value="DNA_brk_join_enz"/>
</dbReference>
<evidence type="ECO:0000256" key="3">
    <source>
        <dbReference type="ARBA" id="ARBA00023172"/>
    </source>
</evidence>
<evidence type="ECO:0000313" key="8">
    <source>
        <dbReference type="Proteomes" id="UP001070352"/>
    </source>
</evidence>
<evidence type="ECO:0000313" key="7">
    <source>
        <dbReference type="EMBL" id="MCY8119633.1"/>
    </source>
</evidence>
<name>A0A9Q4DLJ7_BACSC</name>
<evidence type="ECO:0000256" key="1">
    <source>
        <dbReference type="ARBA" id="ARBA00022908"/>
    </source>
</evidence>
<gene>
    <name evidence="7" type="ORF">MOC45_03265</name>
</gene>
<evidence type="ECO:0000259" key="5">
    <source>
        <dbReference type="PROSITE" id="PS51898"/>
    </source>
</evidence>
<feature type="domain" description="Core-binding (CB)" evidence="6">
    <location>
        <begin position="1"/>
        <end position="80"/>
    </location>
</feature>
<evidence type="ECO:0000256" key="2">
    <source>
        <dbReference type="ARBA" id="ARBA00023125"/>
    </source>
</evidence>
<dbReference type="NCBIfam" id="NF040815">
    <property type="entry name" value="recomb_XerA_Arch"/>
    <property type="match status" value="1"/>
</dbReference>
<sequence length="285" mass="32830">MKYANRFETYMRVEKDLSDNTISNYMRDLGKFTDYIDVDLIDVTPDHVRTFISHLSKNGLKRNSINRALYSLKSFYKYLNEVEGVIQASPTEGIKVGSREKSLPKFLSKEDVLRLLETASREGVRSRLYVELLYGLGGRVAEVAALRVEDIDFEGNYIRLRGKGNKERHNPIHENCIQLIRQYIKDRGITSGFLFPHRFDKSRHVTREAIFLNIKSIADRAGIDRSLVSPHVFRHSFATHLLDNGCDMAIVQEFLGHEDISTTKIYAKVTRGNKSNNYKKFHPLA</sequence>
<proteinExistence type="predicted"/>
<dbReference type="PANTHER" id="PTHR30349">
    <property type="entry name" value="PHAGE INTEGRASE-RELATED"/>
    <property type="match status" value="1"/>
</dbReference>
<dbReference type="EMBL" id="JALANJ010000003">
    <property type="protein sequence ID" value="MCY8119633.1"/>
    <property type="molecule type" value="Genomic_DNA"/>
</dbReference>
<dbReference type="PROSITE" id="PS51900">
    <property type="entry name" value="CB"/>
    <property type="match status" value="1"/>
</dbReference>
<evidence type="ECO:0000256" key="4">
    <source>
        <dbReference type="PROSITE-ProRule" id="PRU01248"/>
    </source>
</evidence>
<dbReference type="Proteomes" id="UP001070352">
    <property type="component" value="Unassembled WGS sequence"/>
</dbReference>
<dbReference type="Gene3D" id="1.10.443.10">
    <property type="entry name" value="Intergrase catalytic core"/>
    <property type="match status" value="1"/>
</dbReference>
<protein>
    <submittedName>
        <fullName evidence="7">Tyrosine-type recombinase/integrase</fullName>
    </submittedName>
</protein>
<dbReference type="GO" id="GO:0015074">
    <property type="term" value="P:DNA integration"/>
    <property type="evidence" value="ECO:0007669"/>
    <property type="project" value="UniProtKB-KW"/>
</dbReference>
<dbReference type="Pfam" id="PF02899">
    <property type="entry name" value="Phage_int_SAM_1"/>
    <property type="match status" value="1"/>
</dbReference>
<accession>A0A9Q4DLJ7</accession>